<evidence type="ECO:0000313" key="1">
    <source>
        <dbReference type="EMBL" id="KAJ7045840.1"/>
    </source>
</evidence>
<sequence length="130" mass="14474">MDDEIVVRDPNIYLEDENIVLSAKDGRGCIVYFRLHPAQRMDYHDGVPLVEMAGDSADALHSLIALLNDPQCISVILEDEDFAARMYKPVDGEVGETLAAEDSASWRPGDKLCRLPEPVHAIPLARTFPR</sequence>
<comment type="caution">
    <text evidence="1">The sequence shown here is derived from an EMBL/GenBank/DDBJ whole genome shotgun (WGS) entry which is preliminary data.</text>
</comment>
<name>A0AAD6TIB8_9AGAR</name>
<keyword evidence="2" id="KW-1185">Reference proteome</keyword>
<organism evidence="1 2">
    <name type="scientific">Mycena alexandri</name>
    <dbReference type="NCBI Taxonomy" id="1745969"/>
    <lineage>
        <taxon>Eukaryota</taxon>
        <taxon>Fungi</taxon>
        <taxon>Dikarya</taxon>
        <taxon>Basidiomycota</taxon>
        <taxon>Agaricomycotina</taxon>
        <taxon>Agaricomycetes</taxon>
        <taxon>Agaricomycetidae</taxon>
        <taxon>Agaricales</taxon>
        <taxon>Marasmiineae</taxon>
        <taxon>Mycenaceae</taxon>
        <taxon>Mycena</taxon>
    </lineage>
</organism>
<accession>A0AAD6TIB8</accession>
<evidence type="ECO:0000313" key="2">
    <source>
        <dbReference type="Proteomes" id="UP001218188"/>
    </source>
</evidence>
<dbReference type="AlphaFoldDB" id="A0AAD6TIB8"/>
<protein>
    <submittedName>
        <fullName evidence="1">Uncharacterized protein</fullName>
    </submittedName>
</protein>
<reference evidence="1" key="1">
    <citation type="submission" date="2023-03" db="EMBL/GenBank/DDBJ databases">
        <title>Massive genome expansion in bonnet fungi (Mycena s.s.) driven by repeated elements and novel gene families across ecological guilds.</title>
        <authorList>
            <consortium name="Lawrence Berkeley National Laboratory"/>
            <person name="Harder C.B."/>
            <person name="Miyauchi S."/>
            <person name="Viragh M."/>
            <person name="Kuo A."/>
            <person name="Thoen E."/>
            <person name="Andreopoulos B."/>
            <person name="Lu D."/>
            <person name="Skrede I."/>
            <person name="Drula E."/>
            <person name="Henrissat B."/>
            <person name="Morin E."/>
            <person name="Kohler A."/>
            <person name="Barry K."/>
            <person name="LaButti K."/>
            <person name="Morin E."/>
            <person name="Salamov A."/>
            <person name="Lipzen A."/>
            <person name="Mereny Z."/>
            <person name="Hegedus B."/>
            <person name="Baldrian P."/>
            <person name="Stursova M."/>
            <person name="Weitz H."/>
            <person name="Taylor A."/>
            <person name="Grigoriev I.V."/>
            <person name="Nagy L.G."/>
            <person name="Martin F."/>
            <person name="Kauserud H."/>
        </authorList>
    </citation>
    <scope>NUCLEOTIDE SEQUENCE</scope>
    <source>
        <strain evidence="1">CBHHK200</strain>
    </source>
</reference>
<dbReference type="Proteomes" id="UP001218188">
    <property type="component" value="Unassembled WGS sequence"/>
</dbReference>
<proteinExistence type="predicted"/>
<dbReference type="EMBL" id="JARJCM010000004">
    <property type="protein sequence ID" value="KAJ7045840.1"/>
    <property type="molecule type" value="Genomic_DNA"/>
</dbReference>
<gene>
    <name evidence="1" type="ORF">C8F04DRAFT_1249212</name>
</gene>